<proteinExistence type="predicted"/>
<dbReference type="Proteomes" id="UP000297866">
    <property type="component" value="Unassembled WGS sequence"/>
</dbReference>
<dbReference type="SUPFAM" id="SSF51905">
    <property type="entry name" value="FAD/NAD(P)-binding domain"/>
    <property type="match status" value="1"/>
</dbReference>
<comment type="caution">
    <text evidence="4">The sequence shown here is derived from an EMBL/GenBank/DDBJ whole genome shotgun (WGS) entry which is preliminary data.</text>
</comment>
<reference evidence="4 5" key="1">
    <citation type="submission" date="2019-03" db="EMBL/GenBank/DDBJ databases">
        <title>Genomics of glacier-inhabiting Cryobacterium strains.</title>
        <authorList>
            <person name="Liu Q."/>
            <person name="Xin Y.-H."/>
        </authorList>
    </citation>
    <scope>NUCLEOTIDE SEQUENCE [LARGE SCALE GENOMIC DNA]</scope>
    <source>
        <strain evidence="4 5">Sr47</strain>
    </source>
</reference>
<keyword evidence="5" id="KW-1185">Reference proteome</keyword>
<dbReference type="PANTHER" id="PTHR42949">
    <property type="entry name" value="ANAEROBIC GLYCEROL-3-PHOSPHATE DEHYDROGENASE SUBUNIT B"/>
    <property type="match status" value="1"/>
</dbReference>
<accession>A0A4R8UJ83</accession>
<dbReference type="InterPro" id="IPR023753">
    <property type="entry name" value="FAD/NAD-binding_dom"/>
</dbReference>
<keyword evidence="1" id="KW-0560">Oxidoreductase</keyword>
<dbReference type="AlphaFoldDB" id="A0A4R8UJ83"/>
<gene>
    <name evidence="4" type="ORF">E3O23_02805</name>
</gene>
<dbReference type="PRINTS" id="PR00411">
    <property type="entry name" value="PNDRDTASEI"/>
</dbReference>
<dbReference type="EMBL" id="SOEZ01000014">
    <property type="protein sequence ID" value="TFB55174.1"/>
    <property type="molecule type" value="Genomic_DNA"/>
</dbReference>
<sequence length="444" mass="46641">MPRLAEQRHPGARVPDPGDRGRLLHVRADGSMSTPAGTEAFDLVVIGGGPAGLTAARDVAAAGGRVMVVDENHAMGGKLRGQLHEDPTDSSWWKGWELAEQGEKDAVAAGARMITDVVAWGLEPGWTVRLTYPAGRNGGPSHLTSRAVLVATGAVERPMPVTGWTLPGAMTIGAAQVLTNIHRVKPGRRVLVVGMDVLSLTIARAMQLAGVDVMGIVLPPTAVEGSSPRATLGRLAPMAKLAPAMYMRLAGRFLGWSWVQALASRLIPRTVRMWGIPLHLRTALVAIQGTDQVTGAVVVNVTADGTPVAGSERELAVDAVCLANGLIPLNELLATLDCAFLRSPDLGGTVPVHSDTLRTQLDGMYVAGNTIGVESAKIAEKQGALVALSIIEDLGLSTRRGCTAAQGALDLVGARRTMEFQFDVNVQRGHDKVQRAWETSGGPA</sequence>
<dbReference type="PANTHER" id="PTHR42949:SF3">
    <property type="entry name" value="ANAEROBIC GLYCEROL-3-PHOSPHATE DEHYDROGENASE SUBUNIT B"/>
    <property type="match status" value="1"/>
</dbReference>
<dbReference type="GO" id="GO:0016491">
    <property type="term" value="F:oxidoreductase activity"/>
    <property type="evidence" value="ECO:0007669"/>
    <property type="project" value="UniProtKB-KW"/>
</dbReference>
<evidence type="ECO:0000256" key="2">
    <source>
        <dbReference type="SAM" id="MobiDB-lite"/>
    </source>
</evidence>
<dbReference type="InterPro" id="IPR051691">
    <property type="entry name" value="Metab_Enz_Cyan_OpOx_G3PDH"/>
</dbReference>
<evidence type="ECO:0000256" key="1">
    <source>
        <dbReference type="ARBA" id="ARBA00023002"/>
    </source>
</evidence>
<dbReference type="InterPro" id="IPR036188">
    <property type="entry name" value="FAD/NAD-bd_sf"/>
</dbReference>
<evidence type="ECO:0000313" key="5">
    <source>
        <dbReference type="Proteomes" id="UP000297866"/>
    </source>
</evidence>
<dbReference type="PRINTS" id="PR00368">
    <property type="entry name" value="FADPNR"/>
</dbReference>
<dbReference type="Pfam" id="PF07992">
    <property type="entry name" value="Pyr_redox_2"/>
    <property type="match status" value="1"/>
</dbReference>
<dbReference type="Gene3D" id="3.50.50.60">
    <property type="entry name" value="FAD/NAD(P)-binding domain"/>
    <property type="match status" value="3"/>
</dbReference>
<organism evidence="4 5">
    <name type="scientific">Cryobacterium tagatosivorans</name>
    <dbReference type="NCBI Taxonomy" id="1259199"/>
    <lineage>
        <taxon>Bacteria</taxon>
        <taxon>Bacillati</taxon>
        <taxon>Actinomycetota</taxon>
        <taxon>Actinomycetes</taxon>
        <taxon>Micrococcales</taxon>
        <taxon>Microbacteriaceae</taxon>
        <taxon>Cryobacterium</taxon>
    </lineage>
</organism>
<protein>
    <submittedName>
        <fullName evidence="4">FAD-binding protein</fullName>
    </submittedName>
</protein>
<name>A0A4R8UJ83_9MICO</name>
<evidence type="ECO:0000313" key="4">
    <source>
        <dbReference type="EMBL" id="TFB55174.1"/>
    </source>
</evidence>
<feature type="region of interest" description="Disordered" evidence="2">
    <location>
        <begin position="1"/>
        <end position="21"/>
    </location>
</feature>
<evidence type="ECO:0000259" key="3">
    <source>
        <dbReference type="Pfam" id="PF07992"/>
    </source>
</evidence>
<dbReference type="OrthoDB" id="9801699at2"/>
<feature type="domain" description="FAD/NAD(P)-binding" evidence="3">
    <location>
        <begin position="41"/>
        <end position="383"/>
    </location>
</feature>